<dbReference type="Proteomes" id="UP000265180">
    <property type="component" value="Chromosome 21"/>
</dbReference>
<reference key="1">
    <citation type="journal article" date="2007" name="Nature">
        <title>The medaka draft genome and insights into vertebrate genome evolution.</title>
        <authorList>
            <person name="Kasahara M."/>
            <person name="Naruse K."/>
            <person name="Sasaki S."/>
            <person name="Nakatani Y."/>
            <person name="Qu W."/>
            <person name="Ahsan B."/>
            <person name="Yamada T."/>
            <person name="Nagayasu Y."/>
            <person name="Doi K."/>
            <person name="Kasai Y."/>
            <person name="Jindo T."/>
            <person name="Kobayashi D."/>
            <person name="Shimada A."/>
            <person name="Toyoda A."/>
            <person name="Kuroki Y."/>
            <person name="Fujiyama A."/>
            <person name="Sasaki T."/>
            <person name="Shimizu A."/>
            <person name="Asakawa S."/>
            <person name="Shimizu N."/>
            <person name="Hashimoto S."/>
            <person name="Yang J."/>
            <person name="Lee Y."/>
            <person name="Matsushima K."/>
            <person name="Sugano S."/>
            <person name="Sakaizumi M."/>
            <person name="Narita T."/>
            <person name="Ohishi K."/>
            <person name="Haga S."/>
            <person name="Ohta F."/>
            <person name="Nomoto H."/>
            <person name="Nogata K."/>
            <person name="Morishita T."/>
            <person name="Endo T."/>
            <person name="Shin-I T."/>
            <person name="Takeda H."/>
            <person name="Morishita S."/>
            <person name="Kohara Y."/>
        </authorList>
    </citation>
    <scope>NUCLEOTIDE SEQUENCE [LARGE SCALE GENOMIC DNA]</scope>
    <source>
        <strain>Hd-rR</strain>
    </source>
</reference>
<evidence type="ECO:0000313" key="2">
    <source>
        <dbReference type="Ensembl" id="ENSORLP00020000242.1"/>
    </source>
</evidence>
<reference evidence="2" key="3">
    <citation type="submission" date="2025-08" db="UniProtKB">
        <authorList>
            <consortium name="Ensembl"/>
        </authorList>
    </citation>
    <scope>IDENTIFICATION</scope>
    <source>
        <strain evidence="2">HNI</strain>
    </source>
</reference>
<evidence type="ECO:0000256" key="1">
    <source>
        <dbReference type="SAM" id="Coils"/>
    </source>
</evidence>
<feature type="coiled-coil region" evidence="1">
    <location>
        <begin position="68"/>
        <end position="95"/>
    </location>
</feature>
<name>A0A3P9JV81_ORYLA</name>
<sequence>MIYFQLFQCSLLTAGSRNDDGKVGSKQLTLAEATLGKCIADAESEMLAELSKFQKENMDSFCNLKSSLNRFENMMDELKQRLTEVEDRVNLLTNKAEGALRFANQRYYESGNRASKLLAFQLRKAQANRTVAKIINPSSKKVVSHPKDVAKISLSRENEDAQIN</sequence>
<reference evidence="2 3" key="2">
    <citation type="submission" date="2017-04" db="EMBL/GenBank/DDBJ databases">
        <title>CpG methylation of centromeres and impact of large insertions on vertebrate speciation.</title>
        <authorList>
            <person name="Ichikawa K."/>
            <person name="Yoshimura J."/>
            <person name="Morishita S."/>
        </authorList>
    </citation>
    <scope>NUCLEOTIDE SEQUENCE</scope>
    <source>
        <strain evidence="2 3">HNI</strain>
    </source>
</reference>
<keyword evidence="1" id="KW-0175">Coiled coil</keyword>
<accession>A0A3P9JV81</accession>
<protein>
    <submittedName>
        <fullName evidence="2">Uncharacterized protein</fullName>
    </submittedName>
</protein>
<organism evidence="2 3">
    <name type="scientific">Oryzias latipes</name>
    <name type="common">Japanese rice fish</name>
    <name type="synonym">Japanese killifish</name>
    <dbReference type="NCBI Taxonomy" id="8090"/>
    <lineage>
        <taxon>Eukaryota</taxon>
        <taxon>Metazoa</taxon>
        <taxon>Chordata</taxon>
        <taxon>Craniata</taxon>
        <taxon>Vertebrata</taxon>
        <taxon>Euteleostomi</taxon>
        <taxon>Actinopterygii</taxon>
        <taxon>Neopterygii</taxon>
        <taxon>Teleostei</taxon>
        <taxon>Neoteleostei</taxon>
        <taxon>Acanthomorphata</taxon>
        <taxon>Ovalentaria</taxon>
        <taxon>Atherinomorphae</taxon>
        <taxon>Beloniformes</taxon>
        <taxon>Adrianichthyidae</taxon>
        <taxon>Oryziinae</taxon>
        <taxon>Oryzias</taxon>
    </lineage>
</organism>
<evidence type="ECO:0000313" key="3">
    <source>
        <dbReference type="Proteomes" id="UP000265180"/>
    </source>
</evidence>
<dbReference type="Ensembl" id="ENSORLT00020015039.1">
    <property type="protein sequence ID" value="ENSORLP00020000242.1"/>
    <property type="gene ID" value="ENSORLG00020022438.1"/>
</dbReference>
<proteinExistence type="predicted"/>
<reference evidence="2" key="4">
    <citation type="submission" date="2025-09" db="UniProtKB">
        <authorList>
            <consortium name="Ensembl"/>
        </authorList>
    </citation>
    <scope>IDENTIFICATION</scope>
    <source>
        <strain evidence="2">HNI</strain>
    </source>
</reference>
<dbReference type="AlphaFoldDB" id="A0A3P9JV81"/>